<accession>A0A8T0Q4Y8</accession>
<dbReference type="AlphaFoldDB" id="A0A8T0Q4Y8"/>
<comment type="caution">
    <text evidence="1">The sequence shown here is derived from an EMBL/GenBank/DDBJ whole genome shotgun (WGS) entry which is preliminary data.</text>
</comment>
<proteinExistence type="predicted"/>
<name>A0A8T0Q4Y8_PANVG</name>
<dbReference type="EMBL" id="CM029050">
    <property type="protein sequence ID" value="KAG2569153.1"/>
    <property type="molecule type" value="Genomic_DNA"/>
</dbReference>
<organism evidence="1 2">
    <name type="scientific">Panicum virgatum</name>
    <name type="common">Blackwell switchgrass</name>
    <dbReference type="NCBI Taxonomy" id="38727"/>
    <lineage>
        <taxon>Eukaryota</taxon>
        <taxon>Viridiplantae</taxon>
        <taxon>Streptophyta</taxon>
        <taxon>Embryophyta</taxon>
        <taxon>Tracheophyta</taxon>
        <taxon>Spermatophyta</taxon>
        <taxon>Magnoliopsida</taxon>
        <taxon>Liliopsida</taxon>
        <taxon>Poales</taxon>
        <taxon>Poaceae</taxon>
        <taxon>PACMAD clade</taxon>
        <taxon>Panicoideae</taxon>
        <taxon>Panicodae</taxon>
        <taxon>Paniceae</taxon>
        <taxon>Panicinae</taxon>
        <taxon>Panicum</taxon>
        <taxon>Panicum sect. Hiantes</taxon>
    </lineage>
</organism>
<reference evidence="1" key="1">
    <citation type="submission" date="2020-05" db="EMBL/GenBank/DDBJ databases">
        <title>WGS assembly of Panicum virgatum.</title>
        <authorList>
            <person name="Lovell J.T."/>
            <person name="Jenkins J."/>
            <person name="Shu S."/>
            <person name="Juenger T.E."/>
            <person name="Schmutz J."/>
        </authorList>
    </citation>
    <scope>NUCLEOTIDE SEQUENCE</scope>
    <source>
        <strain evidence="1">AP13</strain>
    </source>
</reference>
<sequence length="148" mass="16357">MPFPFDRTDGAVGSASSHIDRLPSALGELDSLNRTASALGFTSWLPSSPIDPRWWQWEASRRCLASDSAADSSRPGQRLAWRAPLHLTPRSRRCPRPRTRGPAVGCRCRLHARSPPLRRYQGLSASSSEFVPSLLLNPCCPPNHVKSM</sequence>
<evidence type="ECO:0000313" key="2">
    <source>
        <dbReference type="Proteomes" id="UP000823388"/>
    </source>
</evidence>
<gene>
    <name evidence="1" type="ORF">PVAP13_7NG388584</name>
</gene>
<protein>
    <submittedName>
        <fullName evidence="1">Uncharacterized protein</fullName>
    </submittedName>
</protein>
<keyword evidence="2" id="KW-1185">Reference proteome</keyword>
<evidence type="ECO:0000313" key="1">
    <source>
        <dbReference type="EMBL" id="KAG2569153.1"/>
    </source>
</evidence>
<dbReference type="Proteomes" id="UP000823388">
    <property type="component" value="Chromosome 7N"/>
</dbReference>